<dbReference type="GO" id="GO:0016020">
    <property type="term" value="C:membrane"/>
    <property type="evidence" value="ECO:0007669"/>
    <property type="project" value="UniProtKB-SubCell"/>
</dbReference>
<keyword evidence="3 5" id="KW-1133">Transmembrane helix</keyword>
<name>A0ABD0YEX9_9HEMI</name>
<evidence type="ECO:0000256" key="5">
    <source>
        <dbReference type="SAM" id="Phobius"/>
    </source>
</evidence>
<dbReference type="SUPFAM" id="SSF48652">
    <property type="entry name" value="Tetraspanin"/>
    <property type="match status" value="1"/>
</dbReference>
<evidence type="ECO:0000313" key="6">
    <source>
        <dbReference type="EMBL" id="KAL1129866.1"/>
    </source>
</evidence>
<reference evidence="6 7" key="1">
    <citation type="submission" date="2024-07" db="EMBL/GenBank/DDBJ databases">
        <title>Chromosome-level genome assembly of the water stick insect Ranatra chinensis (Heteroptera: Nepidae).</title>
        <authorList>
            <person name="Liu X."/>
        </authorList>
    </citation>
    <scope>NUCLEOTIDE SEQUENCE [LARGE SCALE GENOMIC DNA]</scope>
    <source>
        <strain evidence="6">Cailab_2021Rc</strain>
        <tissue evidence="6">Muscle</tissue>
    </source>
</reference>
<protein>
    <submittedName>
        <fullName evidence="6">Uncharacterized protein</fullName>
    </submittedName>
</protein>
<comment type="caution">
    <text evidence="6">The sequence shown here is derived from an EMBL/GenBank/DDBJ whole genome shotgun (WGS) entry which is preliminary data.</text>
</comment>
<evidence type="ECO:0000256" key="1">
    <source>
        <dbReference type="ARBA" id="ARBA00004141"/>
    </source>
</evidence>
<sequence length="144" mass="16518">MLIYFDFFQYIFSLVVLLVAECVLTLFAIICPQYLGLAIDKDDLVTLWQRNYGVPGKEQMTVAIDLIQTKFECCGALSGTEYSISWWNLKELAAPNLLVPFSCCVQGENKSYLDPSPLNNTLCQEKEMDNYRLARHVEVRYLTL</sequence>
<comment type="subcellular location">
    <subcellularLocation>
        <location evidence="1">Membrane</location>
        <topology evidence="1">Multi-pass membrane protein</topology>
    </subcellularLocation>
</comment>
<gene>
    <name evidence="6" type="ORF">AAG570_012810</name>
</gene>
<feature type="transmembrane region" description="Helical" evidence="5">
    <location>
        <begin position="7"/>
        <end position="30"/>
    </location>
</feature>
<evidence type="ECO:0000256" key="4">
    <source>
        <dbReference type="ARBA" id="ARBA00023136"/>
    </source>
</evidence>
<evidence type="ECO:0000313" key="7">
    <source>
        <dbReference type="Proteomes" id="UP001558652"/>
    </source>
</evidence>
<evidence type="ECO:0000256" key="3">
    <source>
        <dbReference type="ARBA" id="ARBA00022989"/>
    </source>
</evidence>
<organism evidence="6 7">
    <name type="scientific">Ranatra chinensis</name>
    <dbReference type="NCBI Taxonomy" id="642074"/>
    <lineage>
        <taxon>Eukaryota</taxon>
        <taxon>Metazoa</taxon>
        <taxon>Ecdysozoa</taxon>
        <taxon>Arthropoda</taxon>
        <taxon>Hexapoda</taxon>
        <taxon>Insecta</taxon>
        <taxon>Pterygota</taxon>
        <taxon>Neoptera</taxon>
        <taxon>Paraneoptera</taxon>
        <taxon>Hemiptera</taxon>
        <taxon>Heteroptera</taxon>
        <taxon>Panheteroptera</taxon>
        <taxon>Nepomorpha</taxon>
        <taxon>Nepidae</taxon>
        <taxon>Ranatrinae</taxon>
        <taxon>Ranatra</taxon>
    </lineage>
</organism>
<keyword evidence="4 5" id="KW-0472">Membrane</keyword>
<dbReference type="AlphaFoldDB" id="A0ABD0YEX9"/>
<dbReference type="EMBL" id="JBFDAA010000008">
    <property type="protein sequence ID" value="KAL1129866.1"/>
    <property type="molecule type" value="Genomic_DNA"/>
</dbReference>
<proteinExistence type="predicted"/>
<accession>A0ABD0YEX9</accession>
<dbReference type="InterPro" id="IPR018499">
    <property type="entry name" value="Tetraspanin/Peripherin"/>
</dbReference>
<evidence type="ECO:0000256" key="2">
    <source>
        <dbReference type="ARBA" id="ARBA00022692"/>
    </source>
</evidence>
<dbReference type="Proteomes" id="UP001558652">
    <property type="component" value="Unassembled WGS sequence"/>
</dbReference>
<dbReference type="Gene3D" id="1.10.1450.10">
    <property type="entry name" value="Tetraspanin"/>
    <property type="match status" value="1"/>
</dbReference>
<keyword evidence="2 5" id="KW-0812">Transmembrane</keyword>
<dbReference type="InterPro" id="IPR008952">
    <property type="entry name" value="Tetraspanin_EC2_sf"/>
</dbReference>
<dbReference type="Pfam" id="PF00335">
    <property type="entry name" value="Tetraspanin"/>
    <property type="match status" value="1"/>
</dbReference>
<keyword evidence="7" id="KW-1185">Reference proteome</keyword>